<gene>
    <name evidence="14" type="ORF">MEDL_17473</name>
</gene>
<dbReference type="FunFam" id="1.10.287.70:FF:000002">
    <property type="entry name" value="Potassium voltage-gated channel subfamily a member"/>
    <property type="match status" value="1"/>
</dbReference>
<evidence type="ECO:0000256" key="6">
    <source>
        <dbReference type="ARBA" id="ARBA00022882"/>
    </source>
</evidence>
<evidence type="ECO:0000259" key="13">
    <source>
        <dbReference type="Pfam" id="PF00520"/>
    </source>
</evidence>
<evidence type="ECO:0000256" key="7">
    <source>
        <dbReference type="ARBA" id="ARBA00022958"/>
    </source>
</evidence>
<dbReference type="InterPro" id="IPR005821">
    <property type="entry name" value="Ion_trans_dom"/>
</dbReference>
<keyword evidence="6" id="KW-0851">Voltage-gated channel</keyword>
<keyword evidence="15" id="KW-1185">Reference proteome</keyword>
<evidence type="ECO:0000313" key="15">
    <source>
        <dbReference type="Proteomes" id="UP000683360"/>
    </source>
</evidence>
<dbReference type="Proteomes" id="UP000683360">
    <property type="component" value="Unassembled WGS sequence"/>
</dbReference>
<evidence type="ECO:0000256" key="12">
    <source>
        <dbReference type="SAM" id="Phobius"/>
    </source>
</evidence>
<feature type="transmembrane region" description="Helical" evidence="12">
    <location>
        <begin position="357"/>
        <end position="378"/>
    </location>
</feature>
<dbReference type="Gene3D" id="1.20.120.350">
    <property type="entry name" value="Voltage-gated potassium channels. Chain C"/>
    <property type="match status" value="1"/>
</dbReference>
<comment type="subcellular location">
    <subcellularLocation>
        <location evidence="1">Membrane</location>
        <topology evidence="1">Multi-pass membrane protein</topology>
    </subcellularLocation>
</comment>
<protein>
    <submittedName>
        <fullName evidence="14">Potassium voltage-gated channel subfamily A member 10</fullName>
    </submittedName>
</protein>
<dbReference type="OrthoDB" id="10025005at2759"/>
<dbReference type="InterPro" id="IPR027359">
    <property type="entry name" value="Volt_channel_dom_sf"/>
</dbReference>
<dbReference type="GO" id="GO:0001508">
    <property type="term" value="P:action potential"/>
    <property type="evidence" value="ECO:0007669"/>
    <property type="project" value="TreeGrafter"/>
</dbReference>
<feature type="transmembrane region" description="Helical" evidence="12">
    <location>
        <begin position="195"/>
        <end position="215"/>
    </location>
</feature>
<dbReference type="InterPro" id="IPR011333">
    <property type="entry name" value="SKP1/BTB/POZ_sf"/>
</dbReference>
<keyword evidence="9" id="KW-0406">Ion transport</keyword>
<evidence type="ECO:0000256" key="10">
    <source>
        <dbReference type="ARBA" id="ARBA00023136"/>
    </source>
</evidence>
<evidence type="ECO:0000256" key="4">
    <source>
        <dbReference type="ARBA" id="ARBA00022692"/>
    </source>
</evidence>
<dbReference type="AlphaFoldDB" id="A0A8S3R834"/>
<evidence type="ECO:0000256" key="8">
    <source>
        <dbReference type="ARBA" id="ARBA00022989"/>
    </source>
</evidence>
<dbReference type="PRINTS" id="PR00169">
    <property type="entry name" value="KCHANNEL"/>
</dbReference>
<dbReference type="InterPro" id="IPR003968">
    <property type="entry name" value="K_chnl_volt-dep_Kv"/>
</dbReference>
<dbReference type="PANTHER" id="PTHR11537">
    <property type="entry name" value="VOLTAGE-GATED POTASSIUM CHANNEL"/>
    <property type="match status" value="1"/>
</dbReference>
<dbReference type="PRINTS" id="PR01491">
    <property type="entry name" value="KVCHANNEL"/>
</dbReference>
<dbReference type="Gene3D" id="3.30.710.10">
    <property type="entry name" value="Potassium Channel Kv1.1, Chain A"/>
    <property type="match status" value="1"/>
</dbReference>
<keyword evidence="11" id="KW-0407">Ion channel</keyword>
<feature type="transmembrane region" description="Helical" evidence="12">
    <location>
        <begin position="417"/>
        <end position="441"/>
    </location>
</feature>
<keyword evidence="8 12" id="KW-1133">Transmembrane helix</keyword>
<organism evidence="14 15">
    <name type="scientific">Mytilus edulis</name>
    <name type="common">Blue mussel</name>
    <dbReference type="NCBI Taxonomy" id="6550"/>
    <lineage>
        <taxon>Eukaryota</taxon>
        <taxon>Metazoa</taxon>
        <taxon>Spiralia</taxon>
        <taxon>Lophotrochozoa</taxon>
        <taxon>Mollusca</taxon>
        <taxon>Bivalvia</taxon>
        <taxon>Autobranchia</taxon>
        <taxon>Pteriomorphia</taxon>
        <taxon>Mytilida</taxon>
        <taxon>Mytiloidea</taxon>
        <taxon>Mytilidae</taxon>
        <taxon>Mytilinae</taxon>
        <taxon>Mytilus</taxon>
    </lineage>
</organism>
<dbReference type="SUPFAM" id="SSF81324">
    <property type="entry name" value="Voltage-gated potassium channels"/>
    <property type="match status" value="1"/>
</dbReference>
<dbReference type="Gene3D" id="1.10.287.70">
    <property type="match status" value="1"/>
</dbReference>
<keyword evidence="10 12" id="KW-0472">Membrane</keyword>
<evidence type="ECO:0000256" key="1">
    <source>
        <dbReference type="ARBA" id="ARBA00004141"/>
    </source>
</evidence>
<feature type="transmembrane region" description="Helical" evidence="12">
    <location>
        <begin position="390"/>
        <end position="410"/>
    </location>
</feature>
<dbReference type="GO" id="GO:0008076">
    <property type="term" value="C:voltage-gated potassium channel complex"/>
    <property type="evidence" value="ECO:0007669"/>
    <property type="project" value="InterPro"/>
</dbReference>
<name>A0A8S3R834_MYTED</name>
<evidence type="ECO:0000256" key="2">
    <source>
        <dbReference type="ARBA" id="ARBA00022448"/>
    </source>
</evidence>
<comment type="caution">
    <text evidence="14">The sequence shown here is derived from an EMBL/GenBank/DDBJ whole genome shotgun (WGS) entry which is preliminary data.</text>
</comment>
<evidence type="ECO:0000256" key="3">
    <source>
        <dbReference type="ARBA" id="ARBA00022538"/>
    </source>
</evidence>
<dbReference type="Pfam" id="PF00520">
    <property type="entry name" value="Ion_trans"/>
    <property type="match status" value="1"/>
</dbReference>
<accession>A0A8S3R834</accession>
<evidence type="ECO:0000256" key="9">
    <source>
        <dbReference type="ARBA" id="ARBA00023065"/>
    </source>
</evidence>
<feature type="transmembrane region" description="Helical" evidence="12">
    <location>
        <begin position="317"/>
        <end position="337"/>
    </location>
</feature>
<keyword evidence="3" id="KW-0633">Potassium transport</keyword>
<keyword evidence="2" id="KW-0813">Transport</keyword>
<keyword evidence="7" id="KW-0630">Potassium</keyword>
<reference evidence="14" key="1">
    <citation type="submission" date="2021-03" db="EMBL/GenBank/DDBJ databases">
        <authorList>
            <person name="Bekaert M."/>
        </authorList>
    </citation>
    <scope>NUCLEOTIDE SEQUENCE</scope>
</reference>
<proteinExistence type="predicted"/>
<sequence>MDKAGKSYKIKVTLRNILKFDIPDINMNAIILFLSIDYLTDLLQEIMQLAEGIDEIVNLYSRKIHRRFKIDVNFITLIFPIESFDFVTSPDKIQIESYSDFCVNIVSSELHVPLEVCGAVVKRELDFWQISELHIKSCCWRHYRSYIENKRILDSFNKSLKKEQIYINLDDYEGWRRFQMKVWLILEHPRTSRKAMIYGVISLLFVVTSILGFTLETLPQLQPTKNHTKTNQTIDCNGEKKQLVQIMTQHPALEKLDLICTVFFTIELIVRFIFAPNKLSFVRSMMNIIDLLALVPLYMQLIFSTSEMRSCYMNEQFIIQIMFILRIARMFRIFHLVKHYQALKILIYALKASVQELFMLAIFLLIGMLVFASIIYYAELQDLTTPGEKFTTIPMGFWWALITMTTVGYGDVYPVTVYGYVVGACCAVSGVLMIALTIPVISNNFTLFYTHVRSRGSDSDGSQNSGSQDTLSLPSYAEGGCDHTIEDRKPSNGSLVLETYMNGTSVLRKISYKKTA</sequence>
<dbReference type="SUPFAM" id="SSF54695">
    <property type="entry name" value="POZ domain"/>
    <property type="match status" value="1"/>
</dbReference>
<dbReference type="PANTHER" id="PTHR11537:SF252">
    <property type="entry name" value="POTASSIUM VOLTAGE-GATED CHANNEL PROTEIN SHAW"/>
    <property type="match status" value="1"/>
</dbReference>
<evidence type="ECO:0000313" key="14">
    <source>
        <dbReference type="EMBL" id="CAG2202932.1"/>
    </source>
</evidence>
<evidence type="ECO:0000256" key="11">
    <source>
        <dbReference type="ARBA" id="ARBA00023303"/>
    </source>
</evidence>
<keyword evidence="4 12" id="KW-0812">Transmembrane</keyword>
<dbReference type="EMBL" id="CAJPWZ010000902">
    <property type="protein sequence ID" value="CAG2202932.1"/>
    <property type="molecule type" value="Genomic_DNA"/>
</dbReference>
<dbReference type="InterPro" id="IPR028325">
    <property type="entry name" value="VG_K_chnl"/>
</dbReference>
<keyword evidence="5" id="KW-0631">Potassium channel</keyword>
<evidence type="ECO:0000256" key="5">
    <source>
        <dbReference type="ARBA" id="ARBA00022826"/>
    </source>
</evidence>
<dbReference type="GO" id="GO:0005251">
    <property type="term" value="F:delayed rectifier potassium channel activity"/>
    <property type="evidence" value="ECO:0007669"/>
    <property type="project" value="TreeGrafter"/>
</dbReference>
<feature type="transmembrane region" description="Helical" evidence="12">
    <location>
        <begin position="256"/>
        <end position="274"/>
    </location>
</feature>
<feature type="transmembrane region" description="Helical" evidence="12">
    <location>
        <begin position="286"/>
        <end position="305"/>
    </location>
</feature>
<feature type="domain" description="Ion transport" evidence="13">
    <location>
        <begin position="197"/>
        <end position="450"/>
    </location>
</feature>